<organism evidence="1 2">
    <name type="scientific">Streptomyces boetiae</name>
    <dbReference type="NCBI Taxonomy" id="3075541"/>
    <lineage>
        <taxon>Bacteria</taxon>
        <taxon>Bacillati</taxon>
        <taxon>Actinomycetota</taxon>
        <taxon>Actinomycetes</taxon>
        <taxon>Kitasatosporales</taxon>
        <taxon>Streptomycetaceae</taxon>
        <taxon>Streptomyces</taxon>
    </lineage>
</organism>
<dbReference type="EMBL" id="JAVREN010000011">
    <property type="protein sequence ID" value="MDT0307387.1"/>
    <property type="molecule type" value="Genomic_DNA"/>
</dbReference>
<comment type="caution">
    <text evidence="1">The sequence shown here is derived from an EMBL/GenBank/DDBJ whole genome shotgun (WGS) entry which is preliminary data.</text>
</comment>
<accession>A0ABU2L7S5</accession>
<keyword evidence="2" id="KW-1185">Reference proteome</keyword>
<reference evidence="2" key="1">
    <citation type="submission" date="2023-07" db="EMBL/GenBank/DDBJ databases">
        <title>30 novel species of actinomycetes from the DSMZ collection.</title>
        <authorList>
            <person name="Nouioui I."/>
        </authorList>
    </citation>
    <scope>NUCLEOTIDE SEQUENCE [LARGE SCALE GENOMIC DNA]</scope>
    <source>
        <strain evidence="2">DSM 44917</strain>
    </source>
</reference>
<evidence type="ECO:0000313" key="2">
    <source>
        <dbReference type="Proteomes" id="UP001183388"/>
    </source>
</evidence>
<dbReference type="RefSeq" id="WP_311630333.1">
    <property type="nucleotide sequence ID" value="NZ_JAVREN010000011.1"/>
</dbReference>
<dbReference type="Proteomes" id="UP001183388">
    <property type="component" value="Unassembled WGS sequence"/>
</dbReference>
<sequence>MRQNDSGAVVGVTVDAASIRQGDQLLMGGQVFTVRDIRALPRGARRLDFGSGESFTMSPATVLYAMRRVDPRRHIGG</sequence>
<protein>
    <submittedName>
        <fullName evidence="1">Uncharacterized protein</fullName>
    </submittedName>
</protein>
<name>A0ABU2L7S5_9ACTN</name>
<evidence type="ECO:0000313" key="1">
    <source>
        <dbReference type="EMBL" id="MDT0307387.1"/>
    </source>
</evidence>
<gene>
    <name evidence="1" type="ORF">RM780_10475</name>
</gene>
<proteinExistence type="predicted"/>